<evidence type="ECO:0000256" key="1">
    <source>
        <dbReference type="SAM" id="Coils"/>
    </source>
</evidence>
<sequence>MRKIITQHKATLDGHLNDDQQAASVPPALLSLVCSLLHGYASEENVTKATQPALTISQLIVFIHSENTPKGNIICHKKSHEPPVPLYVCLSIFGRTRNNTIIESMHKRGLSISPNRIMEITASLAHLEIKRAQEEGVLCPSNLLHGLFVIGAYDNIYHNYSSTTSESYYHGKAISIFQIPGEGEVGEPRNFATSISCVDQSNRKATELPDSYNVVKTVTLPSKQPPVSIASEITCSQMSTSKFGSEWKTEQEWLDHILSDRKDGPLDLSWAAFYASKDQKDGNVPELQGSGCRSGLLCPRFGQLVENWLIAVALNAVHDAPVQRLRFHARCFAGTALECRISPLETTTPTTMPNPPNFKEKKRREEKGNCQALLEQRRMFFCRARAPFPCASHSTESMSELVEYVSISLPFGRPITCDVSIANNLINSTTTGKVKDGHSVKCFGCVSDFHFGDCCGISFSTYKAKSKNFKKAWCCKVCRSVNACASAEEDNVDLVSVSDLSSSHQIISLLKHLNTKLAKLQESVNFVSAKNDDVLKQISSCLAEIASLKSEVSNLKTINQSLSEKNVFLENKINSLGKYTKRNNMEIHGIIQTPNENLEENLATLGQAVEVELEVDDIEIAHRLPTRRANRERGLPLPAIVRFASRRKREEVIAAHPVWNSTLHKGKAQVKVSVKEEIRCIQYNNPNAHDTLDVYGVISCMPQVEGSIPEILLQFSHSETNKKEEEITSGAFSR</sequence>
<evidence type="ECO:0000313" key="2">
    <source>
        <dbReference type="EMBL" id="CAD7256828.1"/>
    </source>
</evidence>
<dbReference type="AlphaFoldDB" id="A0A7R9AMM6"/>
<protein>
    <submittedName>
        <fullName evidence="2">Uncharacterized protein</fullName>
    </submittedName>
</protein>
<organism evidence="2">
    <name type="scientific">Timema shepardi</name>
    <name type="common">Walking stick</name>
    <dbReference type="NCBI Taxonomy" id="629360"/>
    <lineage>
        <taxon>Eukaryota</taxon>
        <taxon>Metazoa</taxon>
        <taxon>Ecdysozoa</taxon>
        <taxon>Arthropoda</taxon>
        <taxon>Hexapoda</taxon>
        <taxon>Insecta</taxon>
        <taxon>Pterygota</taxon>
        <taxon>Neoptera</taxon>
        <taxon>Polyneoptera</taxon>
        <taxon>Phasmatodea</taxon>
        <taxon>Timematodea</taxon>
        <taxon>Timematoidea</taxon>
        <taxon>Timematidae</taxon>
        <taxon>Timema</taxon>
    </lineage>
</organism>
<reference evidence="2" key="1">
    <citation type="submission" date="2020-11" db="EMBL/GenBank/DDBJ databases">
        <authorList>
            <person name="Tran Van P."/>
        </authorList>
    </citation>
    <scope>NUCLEOTIDE SEQUENCE</scope>
</reference>
<dbReference type="PANTHER" id="PTHR47018">
    <property type="entry name" value="CXC DOMAIN-CONTAINING PROTEIN-RELATED"/>
    <property type="match status" value="1"/>
</dbReference>
<proteinExistence type="predicted"/>
<feature type="coiled-coil region" evidence="1">
    <location>
        <begin position="510"/>
        <end position="572"/>
    </location>
</feature>
<keyword evidence="1" id="KW-0175">Coiled coil</keyword>
<name>A0A7R9AMM6_TIMSH</name>
<accession>A0A7R9AMM6</accession>
<dbReference type="EMBL" id="OC000301">
    <property type="protein sequence ID" value="CAD7256828.1"/>
    <property type="molecule type" value="Genomic_DNA"/>
</dbReference>
<gene>
    <name evidence="2" type="ORF">TSIB3V08_LOCUS1103</name>
</gene>